<dbReference type="PANTHER" id="PTHR39430">
    <property type="entry name" value="MEMBRANE-ASSOCIATED PROTEASE-RELATED"/>
    <property type="match status" value="1"/>
</dbReference>
<feature type="transmembrane region" description="Helical" evidence="1">
    <location>
        <begin position="266"/>
        <end position="283"/>
    </location>
</feature>
<reference evidence="3" key="1">
    <citation type="journal article" date="2019" name="Int. J. Syst. Evol. Microbiol.">
        <title>The Global Catalogue of Microorganisms (GCM) 10K type strain sequencing project: providing services to taxonomists for standard genome sequencing and annotation.</title>
        <authorList>
            <consortium name="The Broad Institute Genomics Platform"/>
            <consortium name="The Broad Institute Genome Sequencing Center for Infectious Disease"/>
            <person name="Wu L."/>
            <person name="Ma J."/>
        </authorList>
    </citation>
    <scope>NUCLEOTIDE SEQUENCE [LARGE SCALE GENOMIC DNA]</scope>
    <source>
        <strain evidence="3">DT43</strain>
    </source>
</reference>
<organism evidence="2 3">
    <name type="scientific">Streptococcus caledonicus</name>
    <dbReference type="NCBI Taxonomy" id="2614158"/>
    <lineage>
        <taxon>Bacteria</taxon>
        <taxon>Bacillati</taxon>
        <taxon>Bacillota</taxon>
        <taxon>Bacilli</taxon>
        <taxon>Lactobacillales</taxon>
        <taxon>Streptococcaceae</taxon>
        <taxon>Streptococcus</taxon>
    </lineage>
</organism>
<feature type="transmembrane region" description="Helical" evidence="1">
    <location>
        <begin position="170"/>
        <end position="188"/>
    </location>
</feature>
<feature type="transmembrane region" description="Helical" evidence="1">
    <location>
        <begin position="63"/>
        <end position="84"/>
    </location>
</feature>
<evidence type="ECO:0000256" key="1">
    <source>
        <dbReference type="SAM" id="Phobius"/>
    </source>
</evidence>
<dbReference type="Proteomes" id="UP001596110">
    <property type="component" value="Unassembled WGS sequence"/>
</dbReference>
<evidence type="ECO:0000313" key="2">
    <source>
        <dbReference type="EMBL" id="MFC5631168.1"/>
    </source>
</evidence>
<dbReference type="PANTHER" id="PTHR39430:SF1">
    <property type="entry name" value="PROTEASE"/>
    <property type="match status" value="1"/>
</dbReference>
<gene>
    <name evidence="2" type="ORF">ACFPQ3_06160</name>
</gene>
<feature type="transmembrane region" description="Helical" evidence="1">
    <location>
        <begin position="21"/>
        <end position="51"/>
    </location>
</feature>
<feature type="transmembrane region" description="Helical" evidence="1">
    <location>
        <begin position="137"/>
        <end position="158"/>
    </location>
</feature>
<feature type="transmembrane region" description="Helical" evidence="1">
    <location>
        <begin position="104"/>
        <end position="125"/>
    </location>
</feature>
<feature type="transmembrane region" description="Helical" evidence="1">
    <location>
        <begin position="194"/>
        <end position="215"/>
    </location>
</feature>
<feature type="transmembrane region" description="Helical" evidence="1">
    <location>
        <begin position="227"/>
        <end position="246"/>
    </location>
</feature>
<dbReference type="RefSeq" id="WP_156805333.1">
    <property type="nucleotide sequence ID" value="NZ_JBHSOJ010000016.1"/>
</dbReference>
<evidence type="ECO:0000313" key="3">
    <source>
        <dbReference type="Proteomes" id="UP001596110"/>
    </source>
</evidence>
<keyword evidence="3" id="KW-1185">Reference proteome</keyword>
<keyword evidence="1" id="KW-1133">Transmembrane helix</keyword>
<protein>
    <submittedName>
        <fullName evidence="2">Uncharacterized protein</fullName>
    </submittedName>
</protein>
<name>A0ABW0UC84_9STRE</name>
<proteinExistence type="predicted"/>
<keyword evidence="1" id="KW-0472">Membrane</keyword>
<keyword evidence="1" id="KW-0812">Transmembrane</keyword>
<dbReference type="EMBL" id="JBHSOJ010000016">
    <property type="protein sequence ID" value="MFC5631168.1"/>
    <property type="molecule type" value="Genomic_DNA"/>
</dbReference>
<sequence length="290" mass="32539">MRDVFEEVKFGHVSKRWWVGPLVAFGMMFLTELIAAWLKSFIILISAFIWGTIDYVPSVDVTVIAQLLSYIGVFPAVSLVTQLVEYRSVETLGYFKEKSLRELLLGWLLGFGLISLVCFLPSIWFEVSVIGPMSNHPVILFVIYFIAYHVVAMGDILIYQGYLLPVLARFNRPFALAGSCLVAILGSWMRSPTLPIPLLVNDFLFSLLSGILVLWRKNLWLATGLQAIWSVTIYHLYAPLGVQWASLFQVNKPSGLWLGGELGVGGSVWLTMVLIVLCGYLALKKVSWKN</sequence>
<accession>A0ABW0UC84</accession>
<comment type="caution">
    <text evidence="2">The sequence shown here is derived from an EMBL/GenBank/DDBJ whole genome shotgun (WGS) entry which is preliminary data.</text>
</comment>